<keyword evidence="4" id="KW-0808">Transferase</keyword>
<dbReference type="InterPro" id="IPR052232">
    <property type="entry name" value="RLK_Ser/Thr-Kinase"/>
</dbReference>
<keyword evidence="14" id="KW-1185">Reference proteome</keyword>
<name>A0ABR0WUP5_REHGL</name>
<evidence type="ECO:0000259" key="12">
    <source>
        <dbReference type="PROSITE" id="PS50011"/>
    </source>
</evidence>
<organism evidence="13 14">
    <name type="scientific">Rehmannia glutinosa</name>
    <name type="common">Chinese foxglove</name>
    <dbReference type="NCBI Taxonomy" id="99300"/>
    <lineage>
        <taxon>Eukaryota</taxon>
        <taxon>Viridiplantae</taxon>
        <taxon>Streptophyta</taxon>
        <taxon>Embryophyta</taxon>
        <taxon>Tracheophyta</taxon>
        <taxon>Spermatophyta</taxon>
        <taxon>Magnoliopsida</taxon>
        <taxon>eudicotyledons</taxon>
        <taxon>Gunneridae</taxon>
        <taxon>Pentapetalae</taxon>
        <taxon>asterids</taxon>
        <taxon>lamiids</taxon>
        <taxon>Lamiales</taxon>
        <taxon>Orobanchaceae</taxon>
        <taxon>Rehmannieae</taxon>
        <taxon>Rehmannia</taxon>
    </lineage>
</organism>
<dbReference type="PROSITE" id="PS50011">
    <property type="entry name" value="PROTEIN_KINASE_DOM"/>
    <property type="match status" value="1"/>
</dbReference>
<evidence type="ECO:0000256" key="3">
    <source>
        <dbReference type="ARBA" id="ARBA00022553"/>
    </source>
</evidence>
<comment type="caution">
    <text evidence="13">The sequence shown here is derived from an EMBL/GenBank/DDBJ whole genome shotgun (WGS) entry which is preliminary data.</text>
</comment>
<dbReference type="InterPro" id="IPR000719">
    <property type="entry name" value="Prot_kinase_dom"/>
</dbReference>
<keyword evidence="3" id="KW-0597">Phosphoprotein</keyword>
<evidence type="ECO:0000256" key="11">
    <source>
        <dbReference type="PROSITE-ProRule" id="PRU10141"/>
    </source>
</evidence>
<dbReference type="EMBL" id="JABTTQ020000008">
    <property type="protein sequence ID" value="KAK6150671.1"/>
    <property type="molecule type" value="Genomic_DNA"/>
</dbReference>
<proteinExistence type="predicted"/>
<keyword evidence="10" id="KW-0472">Membrane</keyword>
<dbReference type="SUPFAM" id="SSF56112">
    <property type="entry name" value="Protein kinase-like (PK-like)"/>
    <property type="match status" value="1"/>
</dbReference>
<dbReference type="Proteomes" id="UP001318860">
    <property type="component" value="Unassembled WGS sequence"/>
</dbReference>
<keyword evidence="7" id="KW-0418">Kinase</keyword>
<keyword evidence="9" id="KW-1133">Transmembrane helix</keyword>
<feature type="domain" description="Protein kinase" evidence="12">
    <location>
        <begin position="12"/>
        <end position="289"/>
    </location>
</feature>
<evidence type="ECO:0000256" key="4">
    <source>
        <dbReference type="ARBA" id="ARBA00022679"/>
    </source>
</evidence>
<evidence type="ECO:0000256" key="5">
    <source>
        <dbReference type="ARBA" id="ARBA00022692"/>
    </source>
</evidence>
<evidence type="ECO:0000256" key="10">
    <source>
        <dbReference type="ARBA" id="ARBA00023136"/>
    </source>
</evidence>
<dbReference type="InterPro" id="IPR011009">
    <property type="entry name" value="Kinase-like_dom_sf"/>
</dbReference>
<dbReference type="EC" id="2.7.11.1" evidence="2"/>
<dbReference type="Pfam" id="PF07714">
    <property type="entry name" value="PK_Tyr_Ser-Thr"/>
    <property type="match status" value="1"/>
</dbReference>
<dbReference type="PANTHER" id="PTHR47984:SF39">
    <property type="entry name" value="PROTEIN KINASE DOMAIN-CONTAINING PROTEIN"/>
    <property type="match status" value="1"/>
</dbReference>
<sequence length="289" mass="33019">MLRDIEEATNGLAYENVIGSGDYGEVFQGFLMDNTQVAVKKLFSNRSSKESFVREAEAMMLIRHKNLVKFFDIRKFEETSRMLVCEYVDNGNLEQWLHRFKSKDSPLTWTIRMKIIIGIAKGLAYLHEDTEPPIVHGNIKSSNILVDQQWNPKISNVEITKLLGPEYNHLATAPPIGMPGIAPSRGLKRCIFVSYIAPEYDSHRGSDEKSDVYSFGVLIMETFLGKTVVEKELKRILLIALRCVDFEVEKRPQMGKVIHMLQPRDLLPSDENVIKRQTSQSISLKEDQT</sequence>
<evidence type="ECO:0000256" key="2">
    <source>
        <dbReference type="ARBA" id="ARBA00012513"/>
    </source>
</evidence>
<comment type="subcellular location">
    <subcellularLocation>
        <location evidence="1">Membrane</location>
        <topology evidence="1">Single-pass membrane protein</topology>
    </subcellularLocation>
</comment>
<evidence type="ECO:0000256" key="9">
    <source>
        <dbReference type="ARBA" id="ARBA00022989"/>
    </source>
</evidence>
<evidence type="ECO:0000256" key="1">
    <source>
        <dbReference type="ARBA" id="ARBA00004167"/>
    </source>
</evidence>
<keyword evidence="5" id="KW-0812">Transmembrane</keyword>
<dbReference type="InterPro" id="IPR017441">
    <property type="entry name" value="Protein_kinase_ATP_BS"/>
</dbReference>
<accession>A0ABR0WUP5</accession>
<keyword evidence="8 11" id="KW-0067">ATP-binding</keyword>
<dbReference type="PROSITE" id="PS00107">
    <property type="entry name" value="PROTEIN_KINASE_ATP"/>
    <property type="match status" value="1"/>
</dbReference>
<evidence type="ECO:0000256" key="7">
    <source>
        <dbReference type="ARBA" id="ARBA00022777"/>
    </source>
</evidence>
<dbReference type="InterPro" id="IPR001245">
    <property type="entry name" value="Ser-Thr/Tyr_kinase_cat_dom"/>
</dbReference>
<evidence type="ECO:0000313" key="13">
    <source>
        <dbReference type="EMBL" id="KAK6150671.1"/>
    </source>
</evidence>
<dbReference type="PANTHER" id="PTHR47984">
    <property type="entry name" value="OS01G0323000 PROTEIN"/>
    <property type="match status" value="1"/>
</dbReference>
<feature type="binding site" evidence="11">
    <location>
        <position position="41"/>
    </location>
    <ligand>
        <name>ATP</name>
        <dbReference type="ChEBI" id="CHEBI:30616"/>
    </ligand>
</feature>
<evidence type="ECO:0000256" key="6">
    <source>
        <dbReference type="ARBA" id="ARBA00022741"/>
    </source>
</evidence>
<evidence type="ECO:0000256" key="8">
    <source>
        <dbReference type="ARBA" id="ARBA00022840"/>
    </source>
</evidence>
<dbReference type="Gene3D" id="3.30.200.20">
    <property type="entry name" value="Phosphorylase Kinase, domain 1"/>
    <property type="match status" value="1"/>
</dbReference>
<gene>
    <name evidence="13" type="ORF">DH2020_015603</name>
</gene>
<reference evidence="13 14" key="1">
    <citation type="journal article" date="2021" name="Comput. Struct. Biotechnol. J.">
        <title>De novo genome assembly of the potent medicinal plant Rehmannia glutinosa using nanopore technology.</title>
        <authorList>
            <person name="Ma L."/>
            <person name="Dong C."/>
            <person name="Song C."/>
            <person name="Wang X."/>
            <person name="Zheng X."/>
            <person name="Niu Y."/>
            <person name="Chen S."/>
            <person name="Feng W."/>
        </authorList>
    </citation>
    <scope>NUCLEOTIDE SEQUENCE [LARGE SCALE GENOMIC DNA]</scope>
    <source>
        <strain evidence="13">DH-2019</strain>
    </source>
</reference>
<protein>
    <recommendedName>
        <fullName evidence="2">non-specific serine/threonine protein kinase</fullName>
        <ecNumber evidence="2">2.7.11.1</ecNumber>
    </recommendedName>
</protein>
<dbReference type="Gene3D" id="1.10.510.10">
    <property type="entry name" value="Transferase(Phosphotransferase) domain 1"/>
    <property type="match status" value="1"/>
</dbReference>
<keyword evidence="6 11" id="KW-0547">Nucleotide-binding</keyword>
<evidence type="ECO:0000313" key="14">
    <source>
        <dbReference type="Proteomes" id="UP001318860"/>
    </source>
</evidence>